<keyword evidence="2" id="KW-1185">Reference proteome</keyword>
<evidence type="ECO:0000313" key="1">
    <source>
        <dbReference type="EMBL" id="OPC77806.1"/>
    </source>
</evidence>
<proteinExistence type="predicted"/>
<protein>
    <submittedName>
        <fullName evidence="1">Uncharacterized protein</fullName>
    </submittedName>
</protein>
<dbReference type="Proteomes" id="UP000190037">
    <property type="component" value="Unassembled WGS sequence"/>
</dbReference>
<comment type="caution">
    <text evidence="1">The sequence shown here is derived from an EMBL/GenBank/DDBJ whole genome shotgun (WGS) entry which is preliminary data.</text>
</comment>
<evidence type="ECO:0000313" key="2">
    <source>
        <dbReference type="Proteomes" id="UP000190037"/>
    </source>
</evidence>
<organism evidence="1 2">
    <name type="scientific">Embleya scabrispora</name>
    <dbReference type="NCBI Taxonomy" id="159449"/>
    <lineage>
        <taxon>Bacteria</taxon>
        <taxon>Bacillati</taxon>
        <taxon>Actinomycetota</taxon>
        <taxon>Actinomycetes</taxon>
        <taxon>Kitasatosporales</taxon>
        <taxon>Streptomycetaceae</taxon>
        <taxon>Embleya</taxon>
    </lineage>
</organism>
<dbReference type="AlphaFoldDB" id="A0A1T3NLU8"/>
<dbReference type="EMBL" id="MWQN01000003">
    <property type="protein sequence ID" value="OPC77806.1"/>
    <property type="molecule type" value="Genomic_DNA"/>
</dbReference>
<name>A0A1T3NLU8_9ACTN</name>
<gene>
    <name evidence="1" type="ORF">B4N89_36630</name>
</gene>
<reference evidence="1 2" key="1">
    <citation type="submission" date="2017-03" db="EMBL/GenBank/DDBJ databases">
        <title>Draft genome sequence of Streptomyces scabrisporus NF3, endophyte isolated from Amphipterygium adstringens.</title>
        <authorList>
            <person name="Vazquez M."/>
            <person name="Ceapa C.D."/>
            <person name="Rodriguez Luna D."/>
            <person name="Sanchez Esquivel S."/>
        </authorList>
    </citation>
    <scope>NUCLEOTIDE SEQUENCE [LARGE SCALE GENOMIC DNA]</scope>
    <source>
        <strain evidence="1 2">NF3</strain>
    </source>
</reference>
<accession>A0A1T3NLU8</accession>
<sequence length="84" mass="9762">MEVLPANPVGEIGIERRLDLLVRRQAVEQTHQTLERHDPAWQAARGTPRRTHRDSRGHRVRWVWEYEPTSRTRPPAPHGTNTLG</sequence>